<dbReference type="RefSeq" id="WP_183312732.1">
    <property type="nucleotide sequence ID" value="NZ_JACIEW010000014.1"/>
</dbReference>
<dbReference type="Pfam" id="PF07695">
    <property type="entry name" value="7TMR-DISM_7TM"/>
    <property type="match status" value="1"/>
</dbReference>
<dbReference type="SMART" id="SM00388">
    <property type="entry name" value="HisKA"/>
    <property type="match status" value="1"/>
</dbReference>
<dbReference type="Pfam" id="PF02518">
    <property type="entry name" value="HATPase_c"/>
    <property type="match status" value="1"/>
</dbReference>
<dbReference type="Gene3D" id="3.30.450.20">
    <property type="entry name" value="PAS domain"/>
    <property type="match status" value="1"/>
</dbReference>
<dbReference type="Proteomes" id="UP000547011">
    <property type="component" value="Unassembled WGS sequence"/>
</dbReference>
<dbReference type="InterPro" id="IPR005467">
    <property type="entry name" value="His_kinase_dom"/>
</dbReference>
<evidence type="ECO:0000256" key="4">
    <source>
        <dbReference type="SAM" id="Phobius"/>
    </source>
</evidence>
<accession>A0A7W6IQL2</accession>
<dbReference type="InterPro" id="IPR036890">
    <property type="entry name" value="HATPase_C_sf"/>
</dbReference>
<dbReference type="PANTHER" id="PTHR43065:SF42">
    <property type="entry name" value="TWO-COMPONENT SENSOR PPRA"/>
    <property type="match status" value="1"/>
</dbReference>
<organism evidence="7 8">
    <name type="scientific">Devosia subaequoris</name>
    <dbReference type="NCBI Taxonomy" id="395930"/>
    <lineage>
        <taxon>Bacteria</taxon>
        <taxon>Pseudomonadati</taxon>
        <taxon>Pseudomonadota</taxon>
        <taxon>Alphaproteobacteria</taxon>
        <taxon>Hyphomicrobiales</taxon>
        <taxon>Devosiaceae</taxon>
        <taxon>Devosia</taxon>
    </lineage>
</organism>
<feature type="transmembrane region" description="Helical" evidence="4">
    <location>
        <begin position="199"/>
        <end position="219"/>
    </location>
</feature>
<evidence type="ECO:0000313" key="8">
    <source>
        <dbReference type="Proteomes" id="UP000547011"/>
    </source>
</evidence>
<proteinExistence type="predicted"/>
<keyword evidence="4" id="KW-0472">Membrane</keyword>
<dbReference type="InterPro" id="IPR000700">
    <property type="entry name" value="PAS-assoc_C"/>
</dbReference>
<comment type="caution">
    <text evidence="7">The sequence shown here is derived from an EMBL/GenBank/DDBJ whole genome shotgun (WGS) entry which is preliminary data.</text>
</comment>
<dbReference type="SUPFAM" id="SSF55874">
    <property type="entry name" value="ATPase domain of HSP90 chaperone/DNA topoisomerase II/histidine kinase"/>
    <property type="match status" value="1"/>
</dbReference>
<dbReference type="PRINTS" id="PR00344">
    <property type="entry name" value="BCTRLSENSOR"/>
</dbReference>
<dbReference type="PROSITE" id="PS50113">
    <property type="entry name" value="PAC"/>
    <property type="match status" value="1"/>
</dbReference>
<feature type="transmembrane region" description="Helical" evidence="4">
    <location>
        <begin position="383"/>
        <end position="406"/>
    </location>
</feature>
<dbReference type="InterPro" id="IPR035965">
    <property type="entry name" value="PAS-like_dom_sf"/>
</dbReference>
<dbReference type="EC" id="2.7.13.3" evidence="2"/>
<keyword evidence="7" id="KW-0418">Kinase</keyword>
<reference evidence="7 8" key="1">
    <citation type="submission" date="2020-08" db="EMBL/GenBank/DDBJ databases">
        <title>Genomic Encyclopedia of Type Strains, Phase IV (KMG-IV): sequencing the most valuable type-strain genomes for metagenomic binning, comparative biology and taxonomic classification.</title>
        <authorList>
            <person name="Goeker M."/>
        </authorList>
    </citation>
    <scope>NUCLEOTIDE SEQUENCE [LARGE SCALE GENOMIC DNA]</scope>
    <source>
        <strain evidence="7 8">DSM 23447</strain>
    </source>
</reference>
<dbReference type="GO" id="GO:0000155">
    <property type="term" value="F:phosphorelay sensor kinase activity"/>
    <property type="evidence" value="ECO:0007669"/>
    <property type="project" value="InterPro"/>
</dbReference>
<feature type="domain" description="PAC" evidence="6">
    <location>
        <begin position="492"/>
        <end position="544"/>
    </location>
</feature>
<evidence type="ECO:0000313" key="7">
    <source>
        <dbReference type="EMBL" id="MBB4053988.1"/>
    </source>
</evidence>
<dbReference type="CDD" id="cd00082">
    <property type="entry name" value="HisKA"/>
    <property type="match status" value="1"/>
</dbReference>
<evidence type="ECO:0000256" key="3">
    <source>
        <dbReference type="ARBA" id="ARBA00022553"/>
    </source>
</evidence>
<protein>
    <recommendedName>
        <fullName evidence="2">histidine kinase</fullName>
        <ecNumber evidence="2">2.7.13.3</ecNumber>
    </recommendedName>
</protein>
<dbReference type="SMART" id="SM00387">
    <property type="entry name" value="HATPase_c"/>
    <property type="match status" value="1"/>
</dbReference>
<dbReference type="Gene3D" id="2.60.40.2380">
    <property type="match status" value="1"/>
</dbReference>
<sequence>MSRQVDPRSAQQRQGKTAALLIWMTLAAFVAVVLALAIHDDVAVLSGISPAGTEKALLAGRVYSAVDASGTLKLEDILQRDPSFFSDTANRGVSPTTRAAFWLRIAVPSLDPGEYGLSLELTRARNAILFIPDDEGYRQLRWQRGDWSSLTRYPIFALDGAAIAGKTLYLRTVTSSSMRAMLHLSPLQSLIGSYSMESVTLGILAGVLVGLAVYIGVMAATLRDRLFGSLVGVIVAFTCYMLADRGILDTHILPGAVTLASVVSLSATVLTYAALLTFARYWLEIRSWSASLDRALNIVTIGFGILAAETARETLMGDQFVRLYSAFAGVLALALCLGVALVALRRVRTRAILFLLGWSPAIATAVLRLALDLFPSVGDSALFANSLYVGATASLLCYGVLVSDSLQHRERRLRQRAELMETRFRNFADSAADSFWETTAEGDIRYLEGPQFDGLKLEVEQPLVQSLAAISRHSDTALAQIRENLGKGLPFRDITLVVSGPDGRSREVLISGTCARDPRGRLSGFAGTLVDATERDAHLQQSARREKMAALGQMAAFVAHEINNLLHPIMSLSRQARRRAQDDKETARLLDSVIDLSEDMRDMVVSLRSSTAVKPPDTTLLPLSAAVRRSLATVRTIVPPRIVLTDDIAELDHPLVHAGEALQVIANLVANAMNAIENEGFITVSLVGGVAPRLTVQDSGFGMPQDTAARAFEPFFTTRSESGGTGLGLSVVAGLLKSWGATVRIDSELGKGTSVHITFVQEGTDP</sequence>
<dbReference type="EMBL" id="JACIEW010000014">
    <property type="protein sequence ID" value="MBB4053988.1"/>
    <property type="molecule type" value="Genomic_DNA"/>
</dbReference>
<keyword evidence="4" id="KW-1133">Transmembrane helix</keyword>
<comment type="catalytic activity">
    <reaction evidence="1">
        <text>ATP + protein L-histidine = ADP + protein N-phospho-L-histidine.</text>
        <dbReference type="EC" id="2.7.13.3"/>
    </reaction>
</comment>
<dbReference type="InterPro" id="IPR011622">
    <property type="entry name" value="7TMR_DISM_rcpt_extracell_dom2"/>
</dbReference>
<feature type="transmembrane region" description="Helical" evidence="4">
    <location>
        <begin position="351"/>
        <end position="371"/>
    </location>
</feature>
<evidence type="ECO:0000259" key="6">
    <source>
        <dbReference type="PROSITE" id="PS50113"/>
    </source>
</evidence>
<dbReference type="SUPFAM" id="SSF55785">
    <property type="entry name" value="PYP-like sensor domain (PAS domain)"/>
    <property type="match status" value="1"/>
</dbReference>
<dbReference type="Pfam" id="PF07696">
    <property type="entry name" value="7TMR-DISMED2"/>
    <property type="match status" value="1"/>
</dbReference>
<dbReference type="InterPro" id="IPR003594">
    <property type="entry name" value="HATPase_dom"/>
</dbReference>
<feature type="transmembrane region" description="Helical" evidence="4">
    <location>
        <begin position="20"/>
        <end position="38"/>
    </location>
</feature>
<gene>
    <name evidence="7" type="ORF">GGR20_003660</name>
</gene>
<dbReference type="SUPFAM" id="SSF47384">
    <property type="entry name" value="Homodimeric domain of signal transducing histidine kinase"/>
    <property type="match status" value="1"/>
</dbReference>
<dbReference type="AlphaFoldDB" id="A0A7W6IQL2"/>
<dbReference type="PANTHER" id="PTHR43065">
    <property type="entry name" value="SENSOR HISTIDINE KINASE"/>
    <property type="match status" value="1"/>
</dbReference>
<feature type="transmembrane region" description="Helical" evidence="4">
    <location>
        <begin position="226"/>
        <end position="243"/>
    </location>
</feature>
<dbReference type="InterPro" id="IPR011623">
    <property type="entry name" value="7TMR_DISM_rcpt_extracell_dom1"/>
</dbReference>
<keyword evidence="4" id="KW-0812">Transmembrane</keyword>
<dbReference type="PROSITE" id="PS50109">
    <property type="entry name" value="HIS_KIN"/>
    <property type="match status" value="1"/>
</dbReference>
<evidence type="ECO:0000256" key="1">
    <source>
        <dbReference type="ARBA" id="ARBA00000085"/>
    </source>
</evidence>
<feature type="transmembrane region" description="Helical" evidence="4">
    <location>
        <begin position="295"/>
        <end position="311"/>
    </location>
</feature>
<evidence type="ECO:0000259" key="5">
    <source>
        <dbReference type="PROSITE" id="PS50109"/>
    </source>
</evidence>
<keyword evidence="8" id="KW-1185">Reference proteome</keyword>
<dbReference type="InterPro" id="IPR004358">
    <property type="entry name" value="Sig_transdc_His_kin-like_C"/>
</dbReference>
<dbReference type="Gene3D" id="3.30.565.10">
    <property type="entry name" value="Histidine kinase-like ATPase, C-terminal domain"/>
    <property type="match status" value="1"/>
</dbReference>
<dbReference type="InterPro" id="IPR036097">
    <property type="entry name" value="HisK_dim/P_sf"/>
</dbReference>
<keyword evidence="7" id="KW-0808">Transferase</keyword>
<feature type="transmembrane region" description="Helical" evidence="4">
    <location>
        <begin position="255"/>
        <end position="283"/>
    </location>
</feature>
<feature type="domain" description="Histidine kinase" evidence="5">
    <location>
        <begin position="557"/>
        <end position="763"/>
    </location>
</feature>
<name>A0A7W6IQL2_9HYPH</name>
<feature type="transmembrane region" description="Helical" evidence="4">
    <location>
        <begin position="323"/>
        <end position="344"/>
    </location>
</feature>
<dbReference type="InterPro" id="IPR003661">
    <property type="entry name" value="HisK_dim/P_dom"/>
</dbReference>
<keyword evidence="3" id="KW-0597">Phosphoprotein</keyword>
<dbReference type="Gene3D" id="1.10.287.130">
    <property type="match status" value="1"/>
</dbReference>
<evidence type="ECO:0000256" key="2">
    <source>
        <dbReference type="ARBA" id="ARBA00012438"/>
    </source>
</evidence>